<evidence type="ECO:0000259" key="1">
    <source>
        <dbReference type="Pfam" id="PF07110"/>
    </source>
</evidence>
<protein>
    <submittedName>
        <fullName evidence="2">EthD family reductase</fullName>
    </submittedName>
</protein>
<organism evidence="2 3">
    <name type="scientific">Larsenimonas rhizosphaerae</name>
    <dbReference type="NCBI Taxonomy" id="2944682"/>
    <lineage>
        <taxon>Bacteria</taxon>
        <taxon>Pseudomonadati</taxon>
        <taxon>Pseudomonadota</taxon>
        <taxon>Gammaproteobacteria</taxon>
        <taxon>Oceanospirillales</taxon>
        <taxon>Halomonadaceae</taxon>
        <taxon>Larsenimonas</taxon>
    </lineage>
</organism>
<comment type="caution">
    <text evidence="2">The sequence shown here is derived from an EMBL/GenBank/DDBJ whole genome shotgun (WGS) entry which is preliminary data.</text>
</comment>
<dbReference type="Proteomes" id="UP001165678">
    <property type="component" value="Unassembled WGS sequence"/>
</dbReference>
<dbReference type="PANTHER" id="PTHR40260">
    <property type="entry name" value="BLR8190 PROTEIN"/>
    <property type="match status" value="1"/>
</dbReference>
<dbReference type="EMBL" id="JAPIVE010000002">
    <property type="protein sequence ID" value="MCX2524201.1"/>
    <property type="molecule type" value="Genomic_DNA"/>
</dbReference>
<dbReference type="NCBIfam" id="TIGR02118">
    <property type="entry name" value="EthD family reductase"/>
    <property type="match status" value="1"/>
</dbReference>
<dbReference type="AlphaFoldDB" id="A0AA41ZLC0"/>
<sequence length="108" mass="11841">MSSSDTVTLYIVYTGHQTDRFDRDYYVNTHLPMVRAAWQEHGLLQASALFPAEPPHDSIVAVAVCVFKSESALQACLDAPATGPVTADVSNFTDLMPGMHRTVPLFTE</sequence>
<dbReference type="InterPro" id="IPR011008">
    <property type="entry name" value="Dimeric_a/b-barrel"/>
</dbReference>
<accession>A0AA41ZLC0</accession>
<dbReference type="GO" id="GO:0016491">
    <property type="term" value="F:oxidoreductase activity"/>
    <property type="evidence" value="ECO:0007669"/>
    <property type="project" value="InterPro"/>
</dbReference>
<gene>
    <name evidence="2" type="ORF">OQ287_08105</name>
</gene>
<feature type="domain" description="EthD" evidence="1">
    <location>
        <begin position="18"/>
        <end position="95"/>
    </location>
</feature>
<name>A0AA41ZLC0_9GAMM</name>
<reference evidence="2" key="1">
    <citation type="submission" date="2022-11" db="EMBL/GenBank/DDBJ databases">
        <title>Larsenimonas rhizosphaerae sp. nov., isolated from a tidal mudflat.</title>
        <authorList>
            <person name="Lee S.D."/>
            <person name="Kim I.S."/>
        </authorList>
    </citation>
    <scope>NUCLEOTIDE SEQUENCE</scope>
    <source>
        <strain evidence="2">GH2-1</strain>
    </source>
</reference>
<dbReference type="RefSeq" id="WP_250935114.1">
    <property type="nucleotide sequence ID" value="NZ_JAMLJK010000001.1"/>
</dbReference>
<dbReference type="Gene3D" id="3.30.70.100">
    <property type="match status" value="1"/>
</dbReference>
<dbReference type="Pfam" id="PF07110">
    <property type="entry name" value="EthD"/>
    <property type="match status" value="1"/>
</dbReference>
<dbReference type="InterPro" id="IPR009799">
    <property type="entry name" value="EthD_dom"/>
</dbReference>
<keyword evidence="3" id="KW-1185">Reference proteome</keyword>
<dbReference type="PANTHER" id="PTHR40260:SF2">
    <property type="entry name" value="BLR8190 PROTEIN"/>
    <property type="match status" value="1"/>
</dbReference>
<dbReference type="SUPFAM" id="SSF54909">
    <property type="entry name" value="Dimeric alpha+beta barrel"/>
    <property type="match status" value="1"/>
</dbReference>
<proteinExistence type="predicted"/>
<evidence type="ECO:0000313" key="3">
    <source>
        <dbReference type="Proteomes" id="UP001165678"/>
    </source>
</evidence>
<evidence type="ECO:0000313" key="2">
    <source>
        <dbReference type="EMBL" id="MCX2524201.1"/>
    </source>
</evidence>